<dbReference type="AlphaFoldDB" id="A0A855XRG3"/>
<gene>
    <name evidence="2" type="ORF">DET56_109314</name>
</gene>
<proteinExistence type="predicted"/>
<evidence type="ECO:0000259" key="1">
    <source>
        <dbReference type="Pfam" id="PF04397"/>
    </source>
</evidence>
<dbReference type="Gene3D" id="2.40.50.1020">
    <property type="entry name" value="LytTr DNA-binding domain"/>
    <property type="match status" value="1"/>
</dbReference>
<dbReference type="Pfam" id="PF04397">
    <property type="entry name" value="LytTR"/>
    <property type="match status" value="1"/>
</dbReference>
<dbReference type="EMBL" id="QGTZ01000009">
    <property type="protein sequence ID" value="PWW37427.1"/>
    <property type="molecule type" value="Genomic_DNA"/>
</dbReference>
<accession>A0A855XRG3</accession>
<evidence type="ECO:0000313" key="3">
    <source>
        <dbReference type="Proteomes" id="UP000247078"/>
    </source>
</evidence>
<dbReference type="GO" id="GO:0003677">
    <property type="term" value="F:DNA binding"/>
    <property type="evidence" value="ECO:0007669"/>
    <property type="project" value="UniProtKB-KW"/>
</dbReference>
<sequence>MYELEYLAVSKERDGGTGGTNVPVRKITHLEADTYMVIVHTANDQYYLVGTMVYWVKTLNASGYNFRKADRSNIINVDNITSVDMSFKVAHFEVDITKHSKKCTLTVDRLKLIIDEFPEVAYKCNSRMVLKKLQRFNR</sequence>
<protein>
    <submittedName>
        <fullName evidence="2">LytTr DNA-binding domain-containing protein</fullName>
    </submittedName>
</protein>
<comment type="caution">
    <text evidence="2">The sequence shown here is derived from an EMBL/GenBank/DDBJ whole genome shotgun (WGS) entry which is preliminary data.</text>
</comment>
<organism evidence="2 3">
    <name type="scientific">Paenibacillus pabuli</name>
    <dbReference type="NCBI Taxonomy" id="1472"/>
    <lineage>
        <taxon>Bacteria</taxon>
        <taxon>Bacillati</taxon>
        <taxon>Bacillota</taxon>
        <taxon>Bacilli</taxon>
        <taxon>Bacillales</taxon>
        <taxon>Paenibacillaceae</taxon>
        <taxon>Paenibacillus</taxon>
    </lineage>
</organism>
<evidence type="ECO:0000313" key="2">
    <source>
        <dbReference type="EMBL" id="PWW37427.1"/>
    </source>
</evidence>
<feature type="domain" description="HTH LytTR-type" evidence="1">
    <location>
        <begin position="21"/>
        <end position="88"/>
    </location>
</feature>
<dbReference type="InterPro" id="IPR007492">
    <property type="entry name" value="LytTR_DNA-bd_dom"/>
</dbReference>
<dbReference type="Proteomes" id="UP000247078">
    <property type="component" value="Unassembled WGS sequence"/>
</dbReference>
<keyword evidence="2" id="KW-0238">DNA-binding</keyword>
<reference evidence="2 3" key="1">
    <citation type="submission" date="2018-05" db="EMBL/GenBank/DDBJ databases">
        <title>Freshwater and sediment microbial communities from various areas in North America, analyzing microbe dynamics in response to fracking.</title>
        <authorList>
            <person name="Lamendella R."/>
        </authorList>
    </citation>
    <scope>NUCLEOTIDE SEQUENCE [LARGE SCALE GENOMIC DNA]</scope>
    <source>
        <strain evidence="2 3">DB-3</strain>
    </source>
</reference>
<name>A0A855XRG3_9BACL</name>
<dbReference type="RefSeq" id="WP_110000838.1">
    <property type="nucleotide sequence ID" value="NZ_QGTZ01000009.1"/>
</dbReference>